<evidence type="ECO:0000259" key="2">
    <source>
        <dbReference type="Pfam" id="PF01266"/>
    </source>
</evidence>
<sequence length="478" mass="53389">MEAIAEKRIVTNARATAAAQPYDPAYDPLVSATPGQGRDYAPTYWIGTAGEPPADDGPVTHDIDVDVAIIGSGFTGLTAAIFLAEKHGIKATVLEANRSAWGCSTRNGGQAQCASGRLKRSQWIERYGLDTALRLHEEICDAMQTFKGLIRDIDCEPQPGGHLYIAHKPRVMPTLEKEAKLLRDVFKYDARILDAATVKRDYVDDKEAAGAMHEPEGIGIHAGKLAFGYLRKARALGVKVHPASPVMGWETKNGVHYLKTPGGIVRARAVGVATGGYTSNSLHREFRNRLLPILSNSIVTRPLTPAEIDACNFRTTQVITDTRILRHYYRLLPDNRVQIGSRSAITGRDAPQDKYRQFLIRDLHRKFPALAGIPIDYSWWGWVDVSHDMMPRIVQPDPKTSIYYALGYGGNGVMYSAQAGRRLAENIAGVRTPELPIFRSRLPFPNVREMVEAELFAPFRRFGQWWLYRWYTFKDEVL</sequence>
<dbReference type="SUPFAM" id="SSF51905">
    <property type="entry name" value="FAD/NAD(P)-binding domain"/>
    <property type="match status" value="1"/>
</dbReference>
<dbReference type="PANTHER" id="PTHR13847">
    <property type="entry name" value="SARCOSINE DEHYDROGENASE-RELATED"/>
    <property type="match status" value="1"/>
</dbReference>
<dbReference type="Gene3D" id="3.50.50.60">
    <property type="entry name" value="FAD/NAD(P)-binding domain"/>
    <property type="match status" value="1"/>
</dbReference>
<gene>
    <name evidence="3" type="ORF">GO608_08230</name>
</gene>
<dbReference type="EMBL" id="WTVH01000012">
    <property type="protein sequence ID" value="NMF93314.1"/>
    <property type="molecule type" value="Genomic_DNA"/>
</dbReference>
<accession>A0ABX1N238</accession>
<dbReference type="RefSeq" id="WP_169198594.1">
    <property type="nucleotide sequence ID" value="NZ_WTVH02000010.1"/>
</dbReference>
<proteinExistence type="predicted"/>
<dbReference type="InterPro" id="IPR006076">
    <property type="entry name" value="FAD-dep_OxRdtase"/>
</dbReference>
<feature type="domain" description="FAD dependent oxidoreductase" evidence="2">
    <location>
        <begin position="66"/>
        <end position="425"/>
    </location>
</feature>
<dbReference type="Gene3D" id="3.30.9.10">
    <property type="entry name" value="D-Amino Acid Oxidase, subunit A, domain 2"/>
    <property type="match status" value="1"/>
</dbReference>
<evidence type="ECO:0000313" key="4">
    <source>
        <dbReference type="Proteomes" id="UP000601990"/>
    </source>
</evidence>
<dbReference type="InterPro" id="IPR036188">
    <property type="entry name" value="FAD/NAD-bd_sf"/>
</dbReference>
<keyword evidence="1" id="KW-0560">Oxidoreductase</keyword>
<comment type="caution">
    <text evidence="3">The sequence shown here is derived from an EMBL/GenBank/DDBJ whole genome shotgun (WGS) entry which is preliminary data.</text>
</comment>
<keyword evidence="4" id="KW-1185">Reference proteome</keyword>
<dbReference type="Proteomes" id="UP000601990">
    <property type="component" value="Unassembled WGS sequence"/>
</dbReference>
<reference evidence="3" key="1">
    <citation type="submission" date="2019-12" db="EMBL/GenBank/DDBJ databases">
        <title>Comparative genomics gives insights into the taxonomy of the Azoarcus-Aromatoleum group and reveals separate origins of nif in the plant-associated Azoarcus and non-plant-associated Aromatoleum sub-groups.</title>
        <authorList>
            <person name="Lafos M."/>
            <person name="Maluk M."/>
            <person name="Batista M."/>
            <person name="Junghare M."/>
            <person name="Carmona M."/>
            <person name="Faoro H."/>
            <person name="Cruz L.M."/>
            <person name="Battistoni F."/>
            <person name="De Souza E."/>
            <person name="Pedrosa F."/>
            <person name="Chen W.-M."/>
            <person name="Poole P.S."/>
            <person name="Dixon R.A."/>
            <person name="James E.K."/>
        </authorList>
    </citation>
    <scope>NUCLEOTIDE SEQUENCE</scope>
    <source>
        <strain evidence="3">U120</strain>
    </source>
</reference>
<organism evidence="3 4">
    <name type="scientific">Aromatoleum buckelii</name>
    <dbReference type="NCBI Taxonomy" id="200254"/>
    <lineage>
        <taxon>Bacteria</taxon>
        <taxon>Pseudomonadati</taxon>
        <taxon>Pseudomonadota</taxon>
        <taxon>Betaproteobacteria</taxon>
        <taxon>Rhodocyclales</taxon>
        <taxon>Rhodocyclaceae</taxon>
        <taxon>Aromatoleum</taxon>
    </lineage>
</organism>
<evidence type="ECO:0000313" key="3">
    <source>
        <dbReference type="EMBL" id="NMF93314.1"/>
    </source>
</evidence>
<dbReference type="Pfam" id="PF01266">
    <property type="entry name" value="DAO"/>
    <property type="match status" value="1"/>
</dbReference>
<protein>
    <submittedName>
        <fullName evidence="3">FAD-dependent oxidoreductase</fullName>
    </submittedName>
</protein>
<dbReference type="PANTHER" id="PTHR13847:SF281">
    <property type="entry name" value="FAD DEPENDENT OXIDOREDUCTASE DOMAIN-CONTAINING PROTEIN"/>
    <property type="match status" value="1"/>
</dbReference>
<evidence type="ECO:0000256" key="1">
    <source>
        <dbReference type="ARBA" id="ARBA00023002"/>
    </source>
</evidence>
<name>A0ABX1N238_9RHOO</name>